<keyword evidence="7" id="KW-1185">Reference proteome</keyword>
<evidence type="ECO:0000256" key="2">
    <source>
        <dbReference type="ARBA" id="ARBA00023125"/>
    </source>
</evidence>
<reference evidence="6 7" key="1">
    <citation type="journal article" date="2014" name="Appl. Environ. Microbiol.">
        <title>Gut symbionts from distinct hosts exhibit genotoxic activity via divergent colibactin biosynthetic pathways.</title>
        <authorList>
            <person name="Engel P."/>
            <person name="Vizcaino M.I."/>
            <person name="Crawford J.M."/>
        </authorList>
    </citation>
    <scope>NUCLEOTIDE SEQUENCE [LARGE SCALE GENOMIC DNA]</scope>
    <source>
        <strain evidence="6 7">PEB0191</strain>
    </source>
</reference>
<accession>A0A0A7RY77</accession>
<dbReference type="KEGG" id="fpp:FPB0191_00443"/>
<dbReference type="InterPro" id="IPR006059">
    <property type="entry name" value="SBP"/>
</dbReference>
<dbReference type="SMART" id="SM00354">
    <property type="entry name" value="HTH_LACI"/>
    <property type="match status" value="1"/>
</dbReference>
<evidence type="ECO:0000313" key="6">
    <source>
        <dbReference type="EMBL" id="AJA44275.1"/>
    </source>
</evidence>
<organism evidence="6 7">
    <name type="scientific">Frischella perrara</name>
    <dbReference type="NCBI Taxonomy" id="1267021"/>
    <lineage>
        <taxon>Bacteria</taxon>
        <taxon>Pseudomonadati</taxon>
        <taxon>Pseudomonadota</taxon>
        <taxon>Gammaproteobacteria</taxon>
        <taxon>Orbales</taxon>
        <taxon>Orbaceae</taxon>
        <taxon>Frischella</taxon>
    </lineage>
</organism>
<dbReference type="InterPro" id="IPR001387">
    <property type="entry name" value="Cro/C1-type_HTH"/>
</dbReference>
<dbReference type="HOGENOM" id="CLU_023027_0_0_6"/>
<feature type="domain" description="HTH cro/C1-type" evidence="5">
    <location>
        <begin position="36"/>
        <end position="79"/>
    </location>
</feature>
<dbReference type="InterPro" id="IPR000843">
    <property type="entry name" value="HTH_LacI"/>
</dbReference>
<gene>
    <name evidence="6" type="ORF">FPB0191_00443</name>
</gene>
<evidence type="ECO:0000256" key="1">
    <source>
        <dbReference type="ARBA" id="ARBA00023015"/>
    </source>
</evidence>
<dbReference type="PROSITE" id="PS50932">
    <property type="entry name" value="HTH_LACI_2"/>
    <property type="match status" value="1"/>
</dbReference>
<dbReference type="RefSeq" id="WP_052236695.1">
    <property type="nucleotide sequence ID" value="NZ_CP009056.1"/>
</dbReference>
<dbReference type="PANTHER" id="PTHR30146:SF109">
    <property type="entry name" value="HTH-TYPE TRANSCRIPTIONAL REGULATOR GALS"/>
    <property type="match status" value="1"/>
</dbReference>
<dbReference type="PROSITE" id="PS50943">
    <property type="entry name" value="HTH_CROC1"/>
    <property type="match status" value="1"/>
</dbReference>
<dbReference type="STRING" id="1267021.FPB0191_00443"/>
<sequence length="756" mass="86648">MIGLVIICDNLPPAMLYNFMISLNILLSHSISAMTTIKDIAKMAGVSHGTVSNVLNGRGNVSVKKIKLVEEAAQKLGYQLNVQAKILKEGVANSVSIILPNIIIEQFSHLYNKLFFSLNELGYETTIYLTYDSAELELQFIQKIATKRDSAIIVVSCLENANAYYQNLSIAPEKIIFVYNRPKFAEKFVSLDYKNAGETIAKTIMDKHFINIGLLLDHKKYTYTQTFKKGLLNTFKHADYDINLNIEFTSNSIGYSKAYNFFSNHDVKYDAIITTGIEKADYIINASYFGSQQSCPPIYTLGNTSCMYRDNIHQYQMHYSLLSQCIIDLIEGKKTKLPINTNYRQLFDTHSDISVEKQAINVLMLSSPITETVKKLLPHCYKMTGITVNLITKSIDEIHEILHNLADHPEIDVSWVDVACFPWFARSRFKPLTELKLNLDQSLSQYSTYIIERFSYFNNVPYALPFDPSIQMLFYRKDIFNDSLVKRCYFERYRQPLVVPTDFREFNQLTEFFNQYFNPDSPIKFGSCITLGKPELLASEFLLRYYANGGRLVQGTTIELDKMIASITLHEFEQFLYVAENLNSDWWGESVKQFEDGNIAMLIVYMNLFSCVLNPEILHLTGYAAVPGDKPLLGGGSLCMSKYSDKDNAVSAFFDWLFSPVINEQMAWLNGSTVTDSISMGQQLMNNYPWLKLNKANYFSGVRENVMDKEFYLDLPRIEKIIGHHLLLWTKQQYSSDQTIDNLNLELLLKTKQLLN</sequence>
<dbReference type="InterPro" id="IPR028082">
    <property type="entry name" value="Peripla_BP_I"/>
</dbReference>
<feature type="domain" description="HTH lacI-type" evidence="4">
    <location>
        <begin position="35"/>
        <end position="89"/>
    </location>
</feature>
<dbReference type="Pfam" id="PF00356">
    <property type="entry name" value="LacI"/>
    <property type="match status" value="1"/>
</dbReference>
<dbReference type="PANTHER" id="PTHR30146">
    <property type="entry name" value="LACI-RELATED TRANSCRIPTIONAL REPRESSOR"/>
    <property type="match status" value="1"/>
</dbReference>
<dbReference type="Gene3D" id="3.40.190.10">
    <property type="entry name" value="Periplasmic binding protein-like II"/>
    <property type="match status" value="2"/>
</dbReference>
<dbReference type="EMBL" id="CP009056">
    <property type="protein sequence ID" value="AJA44275.1"/>
    <property type="molecule type" value="Genomic_DNA"/>
</dbReference>
<dbReference type="Pfam" id="PF13416">
    <property type="entry name" value="SBP_bac_8"/>
    <property type="match status" value="1"/>
</dbReference>
<dbReference type="Gene3D" id="3.40.50.2300">
    <property type="match status" value="2"/>
</dbReference>
<dbReference type="Gene3D" id="1.10.260.40">
    <property type="entry name" value="lambda repressor-like DNA-binding domains"/>
    <property type="match status" value="1"/>
</dbReference>
<keyword evidence="2" id="KW-0238">DNA-binding</keyword>
<dbReference type="PRINTS" id="PR00036">
    <property type="entry name" value="HTHLACI"/>
</dbReference>
<dbReference type="InterPro" id="IPR010982">
    <property type="entry name" value="Lambda_DNA-bd_dom_sf"/>
</dbReference>
<dbReference type="Proteomes" id="UP000030901">
    <property type="component" value="Chromosome"/>
</dbReference>
<dbReference type="SUPFAM" id="SSF47413">
    <property type="entry name" value="lambda repressor-like DNA-binding domains"/>
    <property type="match status" value="1"/>
</dbReference>
<dbReference type="GO" id="GO:0000976">
    <property type="term" value="F:transcription cis-regulatory region binding"/>
    <property type="evidence" value="ECO:0007669"/>
    <property type="project" value="TreeGrafter"/>
</dbReference>
<dbReference type="SUPFAM" id="SSF53850">
    <property type="entry name" value="Periplasmic binding protein-like II"/>
    <property type="match status" value="1"/>
</dbReference>
<proteinExistence type="predicted"/>
<dbReference type="OrthoDB" id="9798934at2"/>
<name>A0A0A7RY77_FRIPE</name>
<protein>
    <submittedName>
        <fullName evidence="6">Transcriptional regulator</fullName>
    </submittedName>
</protein>
<evidence type="ECO:0000259" key="5">
    <source>
        <dbReference type="PROSITE" id="PS50943"/>
    </source>
</evidence>
<dbReference type="PROSITE" id="PS00356">
    <property type="entry name" value="HTH_LACI_1"/>
    <property type="match status" value="1"/>
</dbReference>
<dbReference type="CDD" id="cd01392">
    <property type="entry name" value="HTH_LacI"/>
    <property type="match status" value="1"/>
</dbReference>
<evidence type="ECO:0000313" key="7">
    <source>
        <dbReference type="Proteomes" id="UP000030901"/>
    </source>
</evidence>
<dbReference type="AlphaFoldDB" id="A0A0A7RY77"/>
<keyword evidence="3" id="KW-0804">Transcription</keyword>
<dbReference type="GO" id="GO:0003700">
    <property type="term" value="F:DNA-binding transcription factor activity"/>
    <property type="evidence" value="ECO:0007669"/>
    <property type="project" value="TreeGrafter"/>
</dbReference>
<keyword evidence="1" id="KW-0805">Transcription regulation</keyword>
<dbReference type="SUPFAM" id="SSF53822">
    <property type="entry name" value="Periplasmic binding protein-like I"/>
    <property type="match status" value="1"/>
</dbReference>
<evidence type="ECO:0000256" key="3">
    <source>
        <dbReference type="ARBA" id="ARBA00023163"/>
    </source>
</evidence>
<evidence type="ECO:0000259" key="4">
    <source>
        <dbReference type="PROSITE" id="PS50932"/>
    </source>
</evidence>